<feature type="transmembrane region" description="Helical" evidence="8">
    <location>
        <begin position="375"/>
        <end position="393"/>
    </location>
</feature>
<keyword evidence="4" id="KW-0997">Cell inner membrane</keyword>
<feature type="transmembrane region" description="Helical" evidence="8">
    <location>
        <begin position="210"/>
        <end position="228"/>
    </location>
</feature>
<evidence type="ECO:0000313" key="9">
    <source>
        <dbReference type="EMBL" id="PIS38961.1"/>
    </source>
</evidence>
<organism evidence="9 10">
    <name type="scientific">Candidatus Nealsonbacteria bacterium CG08_land_8_20_14_0_20_43_11</name>
    <dbReference type="NCBI Taxonomy" id="1974706"/>
    <lineage>
        <taxon>Bacteria</taxon>
        <taxon>Candidatus Nealsoniibacteriota</taxon>
    </lineage>
</organism>
<dbReference type="PANTHER" id="PTHR22950">
    <property type="entry name" value="AMINO ACID TRANSPORTER"/>
    <property type="match status" value="1"/>
</dbReference>
<keyword evidence="5 8" id="KW-0812">Transmembrane</keyword>
<keyword evidence="3" id="KW-1003">Cell membrane</keyword>
<keyword evidence="6 8" id="KW-1133">Transmembrane helix</keyword>
<dbReference type="GO" id="GO:0005886">
    <property type="term" value="C:plasma membrane"/>
    <property type="evidence" value="ECO:0007669"/>
    <property type="project" value="UniProtKB-SubCell"/>
</dbReference>
<protein>
    <recommendedName>
        <fullName evidence="11">Amino acid transporter transmembrane domain-containing protein</fullName>
    </recommendedName>
</protein>
<evidence type="ECO:0000256" key="5">
    <source>
        <dbReference type="ARBA" id="ARBA00022692"/>
    </source>
</evidence>
<dbReference type="GO" id="GO:0015179">
    <property type="term" value="F:L-amino acid transmembrane transporter activity"/>
    <property type="evidence" value="ECO:0007669"/>
    <property type="project" value="TreeGrafter"/>
</dbReference>
<comment type="subcellular location">
    <subcellularLocation>
        <location evidence="1">Cell inner membrane</location>
        <topology evidence="1">Multi-pass membrane protein</topology>
    </subcellularLocation>
</comment>
<feature type="transmembrane region" description="Helical" evidence="8">
    <location>
        <begin position="287"/>
        <end position="310"/>
    </location>
</feature>
<evidence type="ECO:0000256" key="6">
    <source>
        <dbReference type="ARBA" id="ARBA00022989"/>
    </source>
</evidence>
<dbReference type="Pfam" id="PF03222">
    <property type="entry name" value="Trp_Tyr_perm"/>
    <property type="match status" value="1"/>
</dbReference>
<evidence type="ECO:0000256" key="1">
    <source>
        <dbReference type="ARBA" id="ARBA00004429"/>
    </source>
</evidence>
<evidence type="ECO:0000256" key="2">
    <source>
        <dbReference type="ARBA" id="ARBA00022448"/>
    </source>
</evidence>
<dbReference type="Gene3D" id="1.20.1740.10">
    <property type="entry name" value="Amino acid/polyamine transporter I"/>
    <property type="match status" value="1"/>
</dbReference>
<dbReference type="EMBL" id="PEYE01000018">
    <property type="protein sequence ID" value="PIS38961.1"/>
    <property type="molecule type" value="Genomic_DNA"/>
</dbReference>
<evidence type="ECO:0008006" key="11">
    <source>
        <dbReference type="Google" id="ProtNLM"/>
    </source>
</evidence>
<proteinExistence type="predicted"/>
<name>A0A2M6T0X4_9BACT</name>
<evidence type="ECO:0000256" key="8">
    <source>
        <dbReference type="SAM" id="Phobius"/>
    </source>
</evidence>
<keyword evidence="2" id="KW-0813">Transport</keyword>
<evidence type="ECO:0000256" key="7">
    <source>
        <dbReference type="ARBA" id="ARBA00023136"/>
    </source>
</evidence>
<keyword evidence="7 8" id="KW-0472">Membrane</keyword>
<reference evidence="10" key="1">
    <citation type="submission" date="2017-09" db="EMBL/GenBank/DDBJ databases">
        <title>Depth-based differentiation of microbial function through sediment-hosted aquifers and enrichment of novel symbionts in the deep terrestrial subsurface.</title>
        <authorList>
            <person name="Probst A.J."/>
            <person name="Ladd B."/>
            <person name="Jarett J.K."/>
            <person name="Geller-Mcgrath D.E."/>
            <person name="Sieber C.M.K."/>
            <person name="Emerson J.B."/>
            <person name="Anantharaman K."/>
            <person name="Thomas B.C."/>
            <person name="Malmstrom R."/>
            <person name="Stieglmeier M."/>
            <person name="Klingl A."/>
            <person name="Woyke T."/>
            <person name="Ryan C.M."/>
            <person name="Banfield J.F."/>
        </authorList>
    </citation>
    <scope>NUCLEOTIDE SEQUENCE [LARGE SCALE GENOMIC DNA]</scope>
</reference>
<dbReference type="Proteomes" id="UP000229390">
    <property type="component" value="Unassembled WGS sequence"/>
</dbReference>
<evidence type="ECO:0000313" key="10">
    <source>
        <dbReference type="Proteomes" id="UP000229390"/>
    </source>
</evidence>
<comment type="caution">
    <text evidence="9">The sequence shown here is derived from an EMBL/GenBank/DDBJ whole genome shotgun (WGS) entry which is preliminary data.</text>
</comment>
<dbReference type="AlphaFoldDB" id="A0A2M6T0X4"/>
<evidence type="ECO:0000256" key="3">
    <source>
        <dbReference type="ARBA" id="ARBA00022475"/>
    </source>
</evidence>
<feature type="transmembrane region" description="Helical" evidence="8">
    <location>
        <begin position="35"/>
        <end position="57"/>
    </location>
</feature>
<accession>A0A2M6T0X4</accession>
<feature type="transmembrane region" description="Helical" evidence="8">
    <location>
        <begin position="240"/>
        <end position="267"/>
    </location>
</feature>
<feature type="transmembrane region" description="Helical" evidence="8">
    <location>
        <begin position="143"/>
        <end position="166"/>
    </location>
</feature>
<dbReference type="InterPro" id="IPR018227">
    <property type="entry name" value="Amino_acid_transport_2"/>
</dbReference>
<feature type="transmembrane region" description="Helical" evidence="8">
    <location>
        <begin position="110"/>
        <end position="131"/>
    </location>
</feature>
<feature type="transmembrane region" description="Helical" evidence="8">
    <location>
        <begin position="173"/>
        <end position="190"/>
    </location>
</feature>
<feature type="transmembrane region" description="Helical" evidence="8">
    <location>
        <begin position="322"/>
        <end position="341"/>
    </location>
</feature>
<feature type="transmembrane region" description="Helical" evidence="8">
    <location>
        <begin position="63"/>
        <end position="89"/>
    </location>
</feature>
<feature type="transmembrane region" description="Helical" evidence="8">
    <location>
        <begin position="347"/>
        <end position="368"/>
    </location>
</feature>
<evidence type="ECO:0000256" key="4">
    <source>
        <dbReference type="ARBA" id="ARBA00022519"/>
    </source>
</evidence>
<sequence length="396" mass="43635">MFASSKLPSAILFKKRKTNSSSMMGKTDWQETKKIIYAIAALSGTIIGVGFFSLPYLAVQVGIWPLLVYFAVLGGVVLLLHLLFAEVALKTPDFLRLPGYAKLYFGEKGKIIAFIIAILGIYGAILAYLIIGGKFLEGIFQPFLGGSYFVYVMVYFFLGSLLIFAGIRPLAKICFFEILIFSAMVALFFISGRHLFQSDNLLTPFSWSRIFLPYGPILFSLWGAAMIPEVEEMLGDRKILLKKVVAVSVIIPIVIYFLFALAVAGISGAKTSADAISGLSGFLGGRVIILGYFVGLVTTFTSFVALGLTLEKVFRFDFEIPRFPAFFLVCAIPISLFIFGVTDFLSVISVIGSMMMGLEGLLIVLMYRRIEGKKLLLYPLVLVLLGGIIYEILNFI</sequence>
<gene>
    <name evidence="9" type="ORF">COT34_00975</name>
</gene>